<keyword evidence="3" id="KW-0274">FAD</keyword>
<dbReference type="InterPro" id="IPR016166">
    <property type="entry name" value="FAD-bd_PCMH"/>
</dbReference>
<dbReference type="PANTHER" id="PTHR11748">
    <property type="entry name" value="D-LACTATE DEHYDROGENASE"/>
    <property type="match status" value="1"/>
</dbReference>
<dbReference type="InterPro" id="IPR006094">
    <property type="entry name" value="Oxid_FAD_bind_N"/>
</dbReference>
<organism evidence="6 7">
    <name type="scientific">Bradyrhizobium erythrophlei</name>
    <dbReference type="NCBI Taxonomy" id="1437360"/>
    <lineage>
        <taxon>Bacteria</taxon>
        <taxon>Pseudomonadati</taxon>
        <taxon>Pseudomonadota</taxon>
        <taxon>Alphaproteobacteria</taxon>
        <taxon>Hyphomicrobiales</taxon>
        <taxon>Nitrobacteraceae</taxon>
        <taxon>Bradyrhizobium</taxon>
    </lineage>
</organism>
<dbReference type="PANTHER" id="PTHR11748:SF103">
    <property type="entry name" value="GLYCOLATE OXIDASE SUBUNIT GLCE"/>
    <property type="match status" value="1"/>
</dbReference>
<dbReference type="InterPro" id="IPR016164">
    <property type="entry name" value="FAD-linked_Oxase-like_C"/>
</dbReference>
<dbReference type="AlphaFoldDB" id="A0A1H5FJD8"/>
<dbReference type="EMBL" id="FNTH01000001">
    <property type="protein sequence ID" value="SEE03509.1"/>
    <property type="molecule type" value="Genomic_DNA"/>
</dbReference>
<comment type="cofactor">
    <cofactor evidence="1">
        <name>FAD</name>
        <dbReference type="ChEBI" id="CHEBI:57692"/>
    </cofactor>
</comment>
<evidence type="ECO:0000256" key="3">
    <source>
        <dbReference type="ARBA" id="ARBA00022827"/>
    </source>
</evidence>
<dbReference type="OrthoDB" id="9811557at2"/>
<gene>
    <name evidence="6" type="ORF">SAMN05444164_6680</name>
</gene>
<evidence type="ECO:0000259" key="5">
    <source>
        <dbReference type="PROSITE" id="PS51387"/>
    </source>
</evidence>
<evidence type="ECO:0000256" key="4">
    <source>
        <dbReference type="ARBA" id="ARBA00023002"/>
    </source>
</evidence>
<dbReference type="InterPro" id="IPR016169">
    <property type="entry name" value="FAD-bd_PCMH_sub2"/>
</dbReference>
<dbReference type="RefSeq" id="WP_092124040.1">
    <property type="nucleotide sequence ID" value="NZ_FNTH01000001.1"/>
</dbReference>
<reference evidence="6 7" key="1">
    <citation type="submission" date="2016-10" db="EMBL/GenBank/DDBJ databases">
        <authorList>
            <person name="de Groot N.N."/>
        </authorList>
    </citation>
    <scope>NUCLEOTIDE SEQUENCE [LARGE SCALE GENOMIC DNA]</scope>
    <source>
        <strain evidence="6 7">MT12</strain>
    </source>
</reference>
<name>A0A1H5FJD8_9BRAD</name>
<feature type="domain" description="FAD-binding PCMH-type" evidence="5">
    <location>
        <begin position="1"/>
        <end position="181"/>
    </location>
</feature>
<dbReference type="GO" id="GO:0016491">
    <property type="term" value="F:oxidoreductase activity"/>
    <property type="evidence" value="ECO:0007669"/>
    <property type="project" value="UniProtKB-KW"/>
</dbReference>
<dbReference type="Pfam" id="PF02913">
    <property type="entry name" value="FAD-oxidase_C"/>
    <property type="match status" value="1"/>
</dbReference>
<evidence type="ECO:0000313" key="7">
    <source>
        <dbReference type="Proteomes" id="UP000198992"/>
    </source>
</evidence>
<dbReference type="SUPFAM" id="SSF56176">
    <property type="entry name" value="FAD-binding/transporter-associated domain-like"/>
    <property type="match status" value="1"/>
</dbReference>
<dbReference type="PROSITE" id="PS51387">
    <property type="entry name" value="FAD_PCMH"/>
    <property type="match status" value="1"/>
</dbReference>
<accession>A0A1H5FJD8</accession>
<dbReference type="InterPro" id="IPR004113">
    <property type="entry name" value="FAD-bd_oxidored_4_C"/>
</dbReference>
<protein>
    <submittedName>
        <fullName evidence="6">Glycolate oxidase FAD binding subunit</fullName>
    </submittedName>
</protein>
<sequence>METLKVRDVQDVEEVVRAAVASEQPLEVIGHGSKRAIGHPMATNAVLDVSVLNAVSSYEPNELIITVQAGAPLADVQSLIDAKNQQFAFEPMDMSVLLGSAGAGTIGGMIGAGLAGPRRIKAGGARDHLLGAHAVSGFGDSFKTGGRVVKNVTGYDLCKLLTGSWGTLAVMTEVTLKVMPKPEAERTLVLRGLDDVTANKAMTAALGSPFDVSGAAHLPGSALRSGTGALAGLAASGQPVTLVRLEGISASAAHRAASLSQTLSSYGTVDSLTDDASALIWSALRDVVPFSANGTLGTWPVWRIVCPPASGGALGQALSRATGGDVIYDWGGGLIWAAVPPNADAQAALVRGQVEPIGGHATLIRATEDVRRAVDVFQPQPTGLAALGERIRASFDPRSVLNRGRMIRGGGV</sequence>
<dbReference type="Gene3D" id="3.30.465.10">
    <property type="match status" value="1"/>
</dbReference>
<dbReference type="SUPFAM" id="SSF55103">
    <property type="entry name" value="FAD-linked oxidases, C-terminal domain"/>
    <property type="match status" value="1"/>
</dbReference>
<dbReference type="Pfam" id="PF01565">
    <property type="entry name" value="FAD_binding_4"/>
    <property type="match status" value="1"/>
</dbReference>
<evidence type="ECO:0000256" key="2">
    <source>
        <dbReference type="ARBA" id="ARBA00022630"/>
    </source>
</evidence>
<dbReference type="InterPro" id="IPR036318">
    <property type="entry name" value="FAD-bd_PCMH-like_sf"/>
</dbReference>
<keyword evidence="4" id="KW-0560">Oxidoreductase</keyword>
<evidence type="ECO:0000256" key="1">
    <source>
        <dbReference type="ARBA" id="ARBA00001974"/>
    </source>
</evidence>
<evidence type="ECO:0000313" key="6">
    <source>
        <dbReference type="EMBL" id="SEE03509.1"/>
    </source>
</evidence>
<dbReference type="Proteomes" id="UP000198992">
    <property type="component" value="Unassembled WGS sequence"/>
</dbReference>
<keyword evidence="2" id="KW-0285">Flavoprotein</keyword>
<dbReference type="GO" id="GO:0071949">
    <property type="term" value="F:FAD binding"/>
    <property type="evidence" value="ECO:0007669"/>
    <property type="project" value="InterPro"/>
</dbReference>
<proteinExistence type="predicted"/>